<evidence type="ECO:0000256" key="7">
    <source>
        <dbReference type="SAM" id="MobiDB-lite"/>
    </source>
</evidence>
<dbReference type="InterPro" id="IPR009050">
    <property type="entry name" value="Globin-like_sf"/>
</dbReference>
<feature type="compositionally biased region" description="Basic residues" evidence="7">
    <location>
        <begin position="1"/>
        <end position="12"/>
    </location>
</feature>
<dbReference type="GO" id="GO:0019825">
    <property type="term" value="F:oxygen binding"/>
    <property type="evidence" value="ECO:0007669"/>
    <property type="project" value="InterPro"/>
</dbReference>
<protein>
    <submittedName>
        <fullName evidence="10">Neuroglobin-like</fullName>
    </submittedName>
</protein>
<comment type="similarity">
    <text evidence="6">Belongs to the globin family.</text>
</comment>
<dbReference type="InterPro" id="IPR012292">
    <property type="entry name" value="Globin/Proto"/>
</dbReference>
<name>A0A8B8DMM8_CRAVI</name>
<keyword evidence="5" id="KW-0408">Iron</keyword>
<organism evidence="9 10">
    <name type="scientific">Crassostrea virginica</name>
    <name type="common">Eastern oyster</name>
    <dbReference type="NCBI Taxonomy" id="6565"/>
    <lineage>
        <taxon>Eukaryota</taxon>
        <taxon>Metazoa</taxon>
        <taxon>Spiralia</taxon>
        <taxon>Lophotrochozoa</taxon>
        <taxon>Mollusca</taxon>
        <taxon>Bivalvia</taxon>
        <taxon>Autobranchia</taxon>
        <taxon>Pteriomorphia</taxon>
        <taxon>Ostreida</taxon>
        <taxon>Ostreoidea</taxon>
        <taxon>Ostreidae</taxon>
        <taxon>Crassostrea</taxon>
    </lineage>
</organism>
<dbReference type="GO" id="GO:0020037">
    <property type="term" value="F:heme binding"/>
    <property type="evidence" value="ECO:0007669"/>
    <property type="project" value="InterPro"/>
</dbReference>
<evidence type="ECO:0000256" key="3">
    <source>
        <dbReference type="ARBA" id="ARBA00022621"/>
    </source>
</evidence>
<dbReference type="InterPro" id="IPR000971">
    <property type="entry name" value="Globin"/>
</dbReference>
<dbReference type="AlphaFoldDB" id="A0A8B8DMM8"/>
<accession>A0A8B8DMM8</accession>
<evidence type="ECO:0000256" key="2">
    <source>
        <dbReference type="ARBA" id="ARBA00022617"/>
    </source>
</evidence>
<dbReference type="Pfam" id="PF00042">
    <property type="entry name" value="Globin"/>
    <property type="match status" value="1"/>
</dbReference>
<proteinExistence type="inferred from homology"/>
<evidence type="ECO:0000256" key="1">
    <source>
        <dbReference type="ARBA" id="ARBA00022448"/>
    </source>
</evidence>
<dbReference type="GeneID" id="111128216"/>
<keyword evidence="2 6" id="KW-0349">Heme</keyword>
<dbReference type="CDD" id="cd12137">
    <property type="entry name" value="GbX"/>
    <property type="match status" value="1"/>
</dbReference>
<feature type="domain" description="Globin" evidence="8">
    <location>
        <begin position="52"/>
        <end position="199"/>
    </location>
</feature>
<evidence type="ECO:0000256" key="5">
    <source>
        <dbReference type="ARBA" id="ARBA00023004"/>
    </source>
</evidence>
<gene>
    <name evidence="10" type="primary">LOC111128216</name>
</gene>
<keyword evidence="9" id="KW-1185">Reference proteome</keyword>
<dbReference type="RefSeq" id="XP_022329427.1">
    <property type="nucleotide sequence ID" value="XM_022473719.1"/>
</dbReference>
<evidence type="ECO:0000259" key="8">
    <source>
        <dbReference type="PROSITE" id="PS01033"/>
    </source>
</evidence>
<evidence type="ECO:0000256" key="6">
    <source>
        <dbReference type="RuleBase" id="RU000356"/>
    </source>
</evidence>
<dbReference type="PRINTS" id="PR00188">
    <property type="entry name" value="PLANTGLOBIN"/>
</dbReference>
<dbReference type="PANTHER" id="PTHR46458">
    <property type="entry name" value="BLR2807 PROTEIN"/>
    <property type="match status" value="1"/>
</dbReference>
<dbReference type="GO" id="GO:0005344">
    <property type="term" value="F:oxygen carrier activity"/>
    <property type="evidence" value="ECO:0007669"/>
    <property type="project" value="UniProtKB-KW"/>
</dbReference>
<dbReference type="PROSITE" id="PS01033">
    <property type="entry name" value="GLOBIN"/>
    <property type="match status" value="1"/>
</dbReference>
<dbReference type="OrthoDB" id="436496at2759"/>
<reference evidence="10" key="1">
    <citation type="submission" date="2025-08" db="UniProtKB">
        <authorList>
            <consortium name="RefSeq"/>
        </authorList>
    </citation>
    <scope>IDENTIFICATION</scope>
    <source>
        <tissue evidence="10">Whole sample</tissue>
    </source>
</reference>
<evidence type="ECO:0000313" key="9">
    <source>
        <dbReference type="Proteomes" id="UP000694844"/>
    </source>
</evidence>
<dbReference type="SUPFAM" id="SSF46458">
    <property type="entry name" value="Globin-like"/>
    <property type="match status" value="1"/>
</dbReference>
<dbReference type="GO" id="GO:0046872">
    <property type="term" value="F:metal ion binding"/>
    <property type="evidence" value="ECO:0007669"/>
    <property type="project" value="UniProtKB-KW"/>
</dbReference>
<evidence type="ECO:0000256" key="4">
    <source>
        <dbReference type="ARBA" id="ARBA00022723"/>
    </source>
</evidence>
<dbReference type="Proteomes" id="UP000694844">
    <property type="component" value="Chromosome 4"/>
</dbReference>
<evidence type="ECO:0000313" key="10">
    <source>
        <dbReference type="RefSeq" id="XP_022329427.1"/>
    </source>
</evidence>
<dbReference type="PANTHER" id="PTHR46458:SF1">
    <property type="entry name" value="GEO09476P1"/>
    <property type="match status" value="1"/>
</dbReference>
<keyword evidence="1 6" id="KW-0813">Transport</keyword>
<feature type="region of interest" description="Disordered" evidence="7">
    <location>
        <begin position="1"/>
        <end position="51"/>
    </location>
</feature>
<sequence length="200" mass="23262">MGCINAKKRRKEALRQGLDISTSKRKTYLKTSEDSGNGSPSHPREPAPPIPTLTERQKELIMQSWQKIQEDMSKVGVVMFMRLFETHPDVQDVFMPFKGLTQDDLRHSSQLREHALRVMGTVEKCLARINEPKKMEEMLHDLGTRHVMYSAKVDYVDLIGPQFIWAMQPALEDQWNTELEEAWSDLFKMMAYVMKNAMQF</sequence>
<dbReference type="KEGG" id="cvn:111128216"/>
<keyword evidence="3 6" id="KW-0561">Oxygen transport</keyword>
<keyword evidence="4" id="KW-0479">Metal-binding</keyword>
<dbReference type="InterPro" id="IPR050532">
    <property type="entry name" value="Globin-like_OT"/>
</dbReference>
<dbReference type="Gene3D" id="1.10.490.10">
    <property type="entry name" value="Globins"/>
    <property type="match status" value="1"/>
</dbReference>